<protein>
    <submittedName>
        <fullName evidence="2">Secreted RxLR effector peptide protein</fullName>
    </submittedName>
</protein>
<feature type="signal peptide" evidence="1">
    <location>
        <begin position="1"/>
        <end position="20"/>
    </location>
</feature>
<accession>A0A2P4XPW1</accession>
<dbReference type="EMBL" id="NCKW01008991">
    <property type="protein sequence ID" value="POM67529.1"/>
    <property type="molecule type" value="Genomic_DNA"/>
</dbReference>
<keyword evidence="1" id="KW-0732">Signal</keyword>
<evidence type="ECO:0000313" key="2">
    <source>
        <dbReference type="EMBL" id="POM67529.1"/>
    </source>
</evidence>
<dbReference type="AlphaFoldDB" id="A0A2P4XPW1"/>
<reference evidence="2 3" key="1">
    <citation type="journal article" date="2017" name="Genome Biol. Evol.">
        <title>Phytophthora megakarya and P. palmivora, closely related causal agents of cacao black pod rot, underwent increases in genome sizes and gene numbers by different mechanisms.</title>
        <authorList>
            <person name="Ali S.S."/>
            <person name="Shao J."/>
            <person name="Lary D.J."/>
            <person name="Kronmiller B."/>
            <person name="Shen D."/>
            <person name="Strem M.D."/>
            <person name="Amoako-Attah I."/>
            <person name="Akrofi A.Y."/>
            <person name="Begoude B.A."/>
            <person name="Ten Hoopen G.M."/>
            <person name="Coulibaly K."/>
            <person name="Kebe B.I."/>
            <person name="Melnick R.L."/>
            <person name="Guiltinan M.J."/>
            <person name="Tyler B.M."/>
            <person name="Meinhardt L.W."/>
            <person name="Bailey B.A."/>
        </authorList>
    </citation>
    <scope>NUCLEOTIDE SEQUENCE [LARGE SCALE GENOMIC DNA]</scope>
    <source>
        <strain evidence="3">sbr112.9</strain>
    </source>
</reference>
<sequence length="185" mass="21094">MGHDYVVLLTVLVVFASVNASSPSLVSSTLPTIFDDDLLSRRFLRTGKVVSEERFPEIPRSIIEKVKGYVLPLSESSTTRWLDNNKPIDMAFVRLQLDTAEKKLLEHPNFITWTKYANDLNAKTRESSFPVMSKLEQYYGSYNLAMMIEMGKKNPATASIGNDLRMQQFKYWSMYGGPNHAFRAL</sequence>
<dbReference type="Proteomes" id="UP000237271">
    <property type="component" value="Unassembled WGS sequence"/>
</dbReference>
<evidence type="ECO:0000313" key="3">
    <source>
        <dbReference type="Proteomes" id="UP000237271"/>
    </source>
</evidence>
<proteinExistence type="predicted"/>
<feature type="non-terminal residue" evidence="2">
    <location>
        <position position="185"/>
    </location>
</feature>
<keyword evidence="3" id="KW-1185">Reference proteome</keyword>
<organism evidence="2 3">
    <name type="scientific">Phytophthora palmivora</name>
    <dbReference type="NCBI Taxonomy" id="4796"/>
    <lineage>
        <taxon>Eukaryota</taxon>
        <taxon>Sar</taxon>
        <taxon>Stramenopiles</taxon>
        <taxon>Oomycota</taxon>
        <taxon>Peronosporomycetes</taxon>
        <taxon>Peronosporales</taxon>
        <taxon>Peronosporaceae</taxon>
        <taxon>Phytophthora</taxon>
    </lineage>
</organism>
<feature type="chain" id="PRO_5015133568" evidence="1">
    <location>
        <begin position="21"/>
        <end position="185"/>
    </location>
</feature>
<name>A0A2P4XPW1_9STRA</name>
<comment type="caution">
    <text evidence="2">The sequence shown here is derived from an EMBL/GenBank/DDBJ whole genome shotgun (WGS) entry which is preliminary data.</text>
</comment>
<evidence type="ECO:0000256" key="1">
    <source>
        <dbReference type="SAM" id="SignalP"/>
    </source>
</evidence>
<gene>
    <name evidence="2" type="ORF">PHPALM_16455</name>
</gene>